<name>A0A392V8Q8_9FABA</name>
<organism evidence="2 3">
    <name type="scientific">Trifolium medium</name>
    <dbReference type="NCBI Taxonomy" id="97028"/>
    <lineage>
        <taxon>Eukaryota</taxon>
        <taxon>Viridiplantae</taxon>
        <taxon>Streptophyta</taxon>
        <taxon>Embryophyta</taxon>
        <taxon>Tracheophyta</taxon>
        <taxon>Spermatophyta</taxon>
        <taxon>Magnoliopsida</taxon>
        <taxon>eudicotyledons</taxon>
        <taxon>Gunneridae</taxon>
        <taxon>Pentapetalae</taxon>
        <taxon>rosids</taxon>
        <taxon>fabids</taxon>
        <taxon>Fabales</taxon>
        <taxon>Fabaceae</taxon>
        <taxon>Papilionoideae</taxon>
        <taxon>50 kb inversion clade</taxon>
        <taxon>NPAAA clade</taxon>
        <taxon>Hologalegina</taxon>
        <taxon>IRL clade</taxon>
        <taxon>Trifolieae</taxon>
        <taxon>Trifolium</taxon>
    </lineage>
</organism>
<dbReference type="Proteomes" id="UP000265520">
    <property type="component" value="Unassembled WGS sequence"/>
</dbReference>
<feature type="compositionally biased region" description="Basic and acidic residues" evidence="1">
    <location>
        <begin position="1"/>
        <end position="11"/>
    </location>
</feature>
<protein>
    <submittedName>
        <fullName evidence="2">Uncharacterized protein</fullName>
    </submittedName>
</protein>
<comment type="caution">
    <text evidence="2">The sequence shown here is derived from an EMBL/GenBank/DDBJ whole genome shotgun (WGS) entry which is preliminary data.</text>
</comment>
<feature type="region of interest" description="Disordered" evidence="1">
    <location>
        <begin position="1"/>
        <end position="27"/>
    </location>
</feature>
<feature type="non-terminal residue" evidence="2">
    <location>
        <position position="1"/>
    </location>
</feature>
<keyword evidence="3" id="KW-1185">Reference proteome</keyword>
<accession>A0A392V8Q8</accession>
<dbReference type="EMBL" id="LXQA011062131">
    <property type="protein sequence ID" value="MCI83225.1"/>
    <property type="molecule type" value="Genomic_DNA"/>
</dbReference>
<evidence type="ECO:0000313" key="3">
    <source>
        <dbReference type="Proteomes" id="UP000265520"/>
    </source>
</evidence>
<reference evidence="2 3" key="1">
    <citation type="journal article" date="2018" name="Front. Plant Sci.">
        <title>Red Clover (Trifolium pratense) and Zigzag Clover (T. medium) - A Picture of Genomic Similarities and Differences.</title>
        <authorList>
            <person name="Dluhosova J."/>
            <person name="Istvanek J."/>
            <person name="Nedelnik J."/>
            <person name="Repkova J."/>
        </authorList>
    </citation>
    <scope>NUCLEOTIDE SEQUENCE [LARGE SCALE GENOMIC DNA]</scope>
    <source>
        <strain evidence="3">cv. 10/8</strain>
        <tissue evidence="2">Leaf</tissue>
    </source>
</reference>
<evidence type="ECO:0000313" key="2">
    <source>
        <dbReference type="EMBL" id="MCI83225.1"/>
    </source>
</evidence>
<proteinExistence type="predicted"/>
<feature type="compositionally biased region" description="Polar residues" evidence="1">
    <location>
        <begin position="12"/>
        <end position="27"/>
    </location>
</feature>
<sequence>HCGHEGIHEQPSKYSSSKGNAHNSGDP</sequence>
<evidence type="ECO:0000256" key="1">
    <source>
        <dbReference type="SAM" id="MobiDB-lite"/>
    </source>
</evidence>
<dbReference type="AlphaFoldDB" id="A0A392V8Q8"/>